<reference evidence="2 3" key="1">
    <citation type="submission" date="2024-09" db="EMBL/GenBank/DDBJ databases">
        <title>Paenibacillus zeirhizospherea sp. nov., isolated from surface of the maize (Zea mays) roots in a horticulture field, Hungary.</title>
        <authorList>
            <person name="Marton D."/>
            <person name="Farkas M."/>
            <person name="Bedics A."/>
            <person name="Toth E."/>
            <person name="Tancsics A."/>
            <person name="Boka K."/>
            <person name="Maroti G."/>
            <person name="Kriszt B."/>
            <person name="Cserhati M."/>
        </authorList>
    </citation>
    <scope>NUCLEOTIDE SEQUENCE [LARGE SCALE GENOMIC DNA]</scope>
    <source>
        <strain evidence="2 3">KCTC 33519</strain>
    </source>
</reference>
<proteinExistence type="predicted"/>
<keyword evidence="2" id="KW-0167">Capsid protein</keyword>
<protein>
    <submittedName>
        <fullName evidence="2">Spore coat protein CotJB</fullName>
    </submittedName>
</protein>
<keyword evidence="2" id="KW-0946">Virion</keyword>
<dbReference type="Proteomes" id="UP001580346">
    <property type="component" value="Unassembled WGS sequence"/>
</dbReference>
<evidence type="ECO:0000313" key="2">
    <source>
        <dbReference type="EMBL" id="MFB5267332.1"/>
    </source>
</evidence>
<dbReference type="InterPro" id="IPR024207">
    <property type="entry name" value="CotJB_dom"/>
</dbReference>
<evidence type="ECO:0000313" key="3">
    <source>
        <dbReference type="Proteomes" id="UP001580346"/>
    </source>
</evidence>
<name>A0ABV5AT01_9BACL</name>
<dbReference type="Pfam" id="PF12652">
    <property type="entry name" value="CotJB"/>
    <property type="match status" value="1"/>
</dbReference>
<dbReference type="EMBL" id="JBHHMI010000008">
    <property type="protein sequence ID" value="MFB5267332.1"/>
    <property type="molecule type" value="Genomic_DNA"/>
</dbReference>
<accession>A0ABV5AT01</accession>
<organism evidence="2 3">
    <name type="scientific">Paenibacillus enshidis</name>
    <dbReference type="NCBI Taxonomy" id="1458439"/>
    <lineage>
        <taxon>Bacteria</taxon>
        <taxon>Bacillati</taxon>
        <taxon>Bacillota</taxon>
        <taxon>Bacilli</taxon>
        <taxon>Bacillales</taxon>
        <taxon>Paenibacillaceae</taxon>
        <taxon>Paenibacillus</taxon>
    </lineage>
</organism>
<dbReference type="PIRSF" id="PIRSF010606">
    <property type="entry name" value="Spore_coat_CotJB"/>
    <property type="match status" value="1"/>
</dbReference>
<dbReference type="InterPro" id="IPR016571">
    <property type="entry name" value="Spore_coat_assembly_CotJB"/>
</dbReference>
<keyword evidence="3" id="KW-1185">Reference proteome</keyword>
<gene>
    <name evidence="2" type="ORF">ACE41H_11130</name>
</gene>
<comment type="caution">
    <text evidence="2">The sequence shown here is derived from an EMBL/GenBank/DDBJ whole genome shotgun (WGS) entry which is preliminary data.</text>
</comment>
<dbReference type="RefSeq" id="WP_375355316.1">
    <property type="nucleotide sequence ID" value="NZ_JBHHMI010000008.1"/>
</dbReference>
<evidence type="ECO:0000259" key="1">
    <source>
        <dbReference type="Pfam" id="PF12652"/>
    </source>
</evidence>
<feature type="domain" description="Protein CotJB" evidence="1">
    <location>
        <begin position="19"/>
        <end position="94"/>
    </location>
</feature>
<sequence length="95" mass="11539">MSDEEQIQQSEPGDKQYYELLERLQELDFVLVELNLYLNTHPNDLQAIEQYNQLTRDRMQVAHHFQLLYGPLQNFGHAYSKYPWEWSKAPWPWQV</sequence>